<evidence type="ECO:0000313" key="2">
    <source>
        <dbReference type="Proteomes" id="UP000193648"/>
    </source>
</evidence>
<reference evidence="1 2" key="1">
    <citation type="submission" date="2016-07" db="EMBL/GenBank/DDBJ databases">
        <title>Pervasive Adenine N6-methylation of Active Genes in Fungi.</title>
        <authorList>
            <consortium name="DOE Joint Genome Institute"/>
            <person name="Mondo S.J."/>
            <person name="Dannebaum R.O."/>
            <person name="Kuo R.C."/>
            <person name="Labutti K."/>
            <person name="Haridas S."/>
            <person name="Kuo A."/>
            <person name="Salamov A."/>
            <person name="Ahrendt S.R."/>
            <person name="Lipzen A."/>
            <person name="Sullivan W."/>
            <person name="Andreopoulos W.B."/>
            <person name="Clum A."/>
            <person name="Lindquist E."/>
            <person name="Daum C."/>
            <person name="Ramamoorthy G.K."/>
            <person name="Gryganskyi A."/>
            <person name="Culley D."/>
            <person name="Magnuson J.K."/>
            <person name="James T.Y."/>
            <person name="O'Malley M.A."/>
            <person name="Stajich J.E."/>
            <person name="Spatafora J.W."/>
            <person name="Visel A."/>
            <person name="Grigoriev I.V."/>
        </authorList>
    </citation>
    <scope>NUCLEOTIDE SEQUENCE [LARGE SCALE GENOMIC DNA]</scope>
    <source>
        <strain evidence="1 2">NRRL 3116</strain>
    </source>
</reference>
<accession>A0A1Y2G9E7</accession>
<comment type="caution">
    <text evidence="1">The sequence shown here is derived from an EMBL/GenBank/DDBJ whole genome shotgun (WGS) entry which is preliminary data.</text>
</comment>
<sequence length="73" mass="8558">MLFNYLVLLLLLCIVIVYFAHANMYMYSYIFNRLTMPPFCPVLLSHNTVARLSLRPASIVIAHPKRNCFPRQK</sequence>
<dbReference type="InParanoid" id="A0A1Y2G9E7"/>
<dbReference type="EMBL" id="MCFF01000055">
    <property type="protein sequence ID" value="ORZ04691.1"/>
    <property type="molecule type" value="Genomic_DNA"/>
</dbReference>
<keyword evidence="2" id="KW-1185">Reference proteome</keyword>
<proteinExistence type="predicted"/>
<organism evidence="1 2">
    <name type="scientific">Lobosporangium transversale</name>
    <dbReference type="NCBI Taxonomy" id="64571"/>
    <lineage>
        <taxon>Eukaryota</taxon>
        <taxon>Fungi</taxon>
        <taxon>Fungi incertae sedis</taxon>
        <taxon>Mucoromycota</taxon>
        <taxon>Mortierellomycotina</taxon>
        <taxon>Mortierellomycetes</taxon>
        <taxon>Mortierellales</taxon>
        <taxon>Mortierellaceae</taxon>
        <taxon>Lobosporangium</taxon>
    </lineage>
</organism>
<gene>
    <name evidence="1" type="ORF">BCR41DRAFT_362518</name>
</gene>
<name>A0A1Y2G9E7_9FUNG</name>
<dbReference type="AlphaFoldDB" id="A0A1Y2G9E7"/>
<protein>
    <submittedName>
        <fullName evidence="1">Uncharacterized protein</fullName>
    </submittedName>
</protein>
<dbReference type="RefSeq" id="XP_021876688.1">
    <property type="nucleotide sequence ID" value="XM_022025734.1"/>
</dbReference>
<dbReference type="Proteomes" id="UP000193648">
    <property type="component" value="Unassembled WGS sequence"/>
</dbReference>
<dbReference type="GeneID" id="33567577"/>
<evidence type="ECO:0000313" key="1">
    <source>
        <dbReference type="EMBL" id="ORZ04691.1"/>
    </source>
</evidence>